<evidence type="ECO:0000256" key="1">
    <source>
        <dbReference type="ARBA" id="ARBA00004651"/>
    </source>
</evidence>
<evidence type="ECO:0000256" key="6">
    <source>
        <dbReference type="ARBA" id="ARBA00038076"/>
    </source>
</evidence>
<organism evidence="9 10">
    <name type="scientific">Clostridioides difficile</name>
    <name type="common">Peptoclostridium difficile</name>
    <dbReference type="NCBI Taxonomy" id="1496"/>
    <lineage>
        <taxon>Bacteria</taxon>
        <taxon>Bacillati</taxon>
        <taxon>Bacillota</taxon>
        <taxon>Clostridia</taxon>
        <taxon>Peptostreptococcales</taxon>
        <taxon>Peptostreptococcaceae</taxon>
        <taxon>Clostridioides</taxon>
    </lineage>
</organism>
<keyword evidence="3 7" id="KW-0812">Transmembrane</keyword>
<name>A0AAX3GY68_CLODI</name>
<feature type="domain" description="ABC3 transporter permease C-terminal" evidence="8">
    <location>
        <begin position="267"/>
        <end position="381"/>
    </location>
</feature>
<gene>
    <name evidence="9" type="ORF">SAMEA1710456_01236</name>
</gene>
<evidence type="ECO:0000256" key="5">
    <source>
        <dbReference type="ARBA" id="ARBA00023136"/>
    </source>
</evidence>
<keyword evidence="5 7" id="KW-0472">Membrane</keyword>
<dbReference type="GO" id="GO:0022857">
    <property type="term" value="F:transmembrane transporter activity"/>
    <property type="evidence" value="ECO:0007669"/>
    <property type="project" value="TreeGrafter"/>
</dbReference>
<feature type="transmembrane region" description="Helical" evidence="7">
    <location>
        <begin position="774"/>
        <end position="795"/>
    </location>
</feature>
<dbReference type="PANTHER" id="PTHR30572">
    <property type="entry name" value="MEMBRANE COMPONENT OF TRANSPORTER-RELATED"/>
    <property type="match status" value="1"/>
</dbReference>
<sequence length="855" mass="97205">MTTFKLAVSYMKRQKGKTVALLSCIVLAVMLIFSMIVIRDSGYDSQIKEAKDLHGDYHIWFEGLEKDKTQDLTNEEGISKSNTSKELCEVVDKESGVKLYLNSFDKGFLSSLGYKIEGREPIKDGEIVIEKEATRQMGISNPLNKNIDLMLLNKYIDDNEINHMDSANKTFKVVGVIEKLDKYYDKSRYSITLRAFVYKDSNLPIKIKDTYNGTIYLKSEKNIPQFITKMTKKIDTNVFNLHENGEVDLAKNQRQNSKFSKENIINSVLLVSVSTIVIYNIFNIIFQDMTSQIGIMKSIGMSNKKVRNMLIIMSFIYIILGTLVGIVFGMIFSYVGLRVVYGYSSMLTIQISSVICSFAVSIISVFISSFIVIKKFRKMSIIEAIRSSDKYEKKSKNDNKKIDGKSKNLLISMATRNLWRNKPRTILTILAITLVGIMFILNLGAKSLLKKNMEEGITGGSWSMSYGSVDKTVEGDSRSSESLFYKLDNNLIQKVNGMKGVRHVEPHFYNHRGHILLSKNKLSKAYKDELDRKNSSYQEEHNNEYPLLIRGYSDDMLKQRQEFIEKGENILSTTSGKYKKVILVNNTNSQVTHSFDAKIIDDVKIGDIIEIKLPVYRDGIEKYENFKVEVGAIMKELYASSQDGNTQAQGAQMIFKENDYKELTGQKEYNKLFVIVEKGQLYSVERRLEETTKNYGSTEINGKGEELKLIGMQQSSEERLSVIYQFLTILILAVNIIFIMRSNIITRRKELATLRAIGMSIKSIKKILIIESQMYGMVASIIGAIIATVYHNYGLAKTNKVLLEGGYTRIIEPNIPFSQIIILFTIFIAMGFISIYVSKDKIEGTTITEGISQNN</sequence>
<dbReference type="InterPro" id="IPR050250">
    <property type="entry name" value="Macrolide_Exporter_MacB"/>
</dbReference>
<accession>A0AAX3GY68</accession>
<dbReference type="Pfam" id="PF02687">
    <property type="entry name" value="FtsX"/>
    <property type="match status" value="2"/>
</dbReference>
<dbReference type="RefSeq" id="WP_003422394.1">
    <property type="nucleotide sequence ID" value="NZ_BEHB01000006.1"/>
</dbReference>
<evidence type="ECO:0000256" key="3">
    <source>
        <dbReference type="ARBA" id="ARBA00022692"/>
    </source>
</evidence>
<comment type="caution">
    <text evidence="9">The sequence shown here is derived from an EMBL/GenBank/DDBJ whole genome shotgun (WGS) entry which is preliminary data.</text>
</comment>
<evidence type="ECO:0000256" key="7">
    <source>
        <dbReference type="SAM" id="Phobius"/>
    </source>
</evidence>
<feature type="transmembrane region" description="Helical" evidence="7">
    <location>
        <begin position="307"/>
        <end position="335"/>
    </location>
</feature>
<evidence type="ECO:0000256" key="4">
    <source>
        <dbReference type="ARBA" id="ARBA00022989"/>
    </source>
</evidence>
<dbReference type="InterPro" id="IPR003838">
    <property type="entry name" value="ABC3_permease_C"/>
</dbReference>
<proteinExistence type="inferred from homology"/>
<evidence type="ECO:0000313" key="10">
    <source>
        <dbReference type="Proteomes" id="UP000346772"/>
    </source>
</evidence>
<dbReference type="GO" id="GO:0005886">
    <property type="term" value="C:plasma membrane"/>
    <property type="evidence" value="ECO:0007669"/>
    <property type="project" value="UniProtKB-SubCell"/>
</dbReference>
<comment type="subcellular location">
    <subcellularLocation>
        <location evidence="1">Cell membrane</location>
        <topology evidence="1">Multi-pass membrane protein</topology>
    </subcellularLocation>
</comment>
<feature type="transmembrane region" description="Helical" evidence="7">
    <location>
        <begin position="347"/>
        <end position="373"/>
    </location>
</feature>
<feature type="transmembrane region" description="Helical" evidence="7">
    <location>
        <begin position="722"/>
        <end position="740"/>
    </location>
</feature>
<dbReference type="Proteomes" id="UP000346772">
    <property type="component" value="Unassembled WGS sequence"/>
</dbReference>
<feature type="transmembrane region" description="Helical" evidence="7">
    <location>
        <begin position="264"/>
        <end position="286"/>
    </location>
</feature>
<keyword evidence="4 7" id="KW-1133">Transmembrane helix</keyword>
<evidence type="ECO:0000313" key="9">
    <source>
        <dbReference type="EMBL" id="VFD53761.1"/>
    </source>
</evidence>
<feature type="transmembrane region" description="Helical" evidence="7">
    <location>
        <begin position="815"/>
        <end position="837"/>
    </location>
</feature>
<reference evidence="9 10" key="1">
    <citation type="submission" date="2019-02" db="EMBL/GenBank/DDBJ databases">
        <authorList>
            <consortium name="Pathogen Informatics"/>
        </authorList>
    </citation>
    <scope>NUCLEOTIDE SEQUENCE [LARGE SCALE GENOMIC DNA]</scope>
    <source>
        <strain evidence="9 10">078GUE027</strain>
    </source>
</reference>
<dbReference type="EMBL" id="CAADAT010000005">
    <property type="protein sequence ID" value="VFD53761.1"/>
    <property type="molecule type" value="Genomic_DNA"/>
</dbReference>
<feature type="transmembrane region" description="Helical" evidence="7">
    <location>
        <begin position="426"/>
        <end position="445"/>
    </location>
</feature>
<feature type="domain" description="ABC3 transporter permease C-terminal" evidence="8">
    <location>
        <begin position="726"/>
        <end position="838"/>
    </location>
</feature>
<feature type="transmembrane region" description="Helical" evidence="7">
    <location>
        <begin position="20"/>
        <end position="38"/>
    </location>
</feature>
<comment type="similarity">
    <text evidence="6">Belongs to the ABC-4 integral membrane protein family.</text>
</comment>
<dbReference type="AlphaFoldDB" id="A0AAX3GY68"/>
<protein>
    <submittedName>
        <fullName evidence="9">ABC transporter permease</fullName>
    </submittedName>
</protein>
<evidence type="ECO:0000256" key="2">
    <source>
        <dbReference type="ARBA" id="ARBA00022475"/>
    </source>
</evidence>
<evidence type="ECO:0000259" key="8">
    <source>
        <dbReference type="Pfam" id="PF02687"/>
    </source>
</evidence>
<keyword evidence="2" id="KW-1003">Cell membrane</keyword>
<dbReference type="PANTHER" id="PTHR30572:SF4">
    <property type="entry name" value="ABC TRANSPORTER PERMEASE YTRF"/>
    <property type="match status" value="1"/>
</dbReference>